<dbReference type="GO" id="GO:0005524">
    <property type="term" value="F:ATP binding"/>
    <property type="evidence" value="ECO:0007669"/>
    <property type="project" value="UniProtKB-KW"/>
</dbReference>
<evidence type="ECO:0000256" key="1">
    <source>
        <dbReference type="ARBA" id="ARBA00022741"/>
    </source>
</evidence>
<dbReference type="SMART" id="SM00382">
    <property type="entry name" value="AAA"/>
    <property type="match status" value="2"/>
</dbReference>
<keyword evidence="1" id="KW-0547">Nucleotide-binding</keyword>
<dbReference type="SUPFAM" id="SSF52540">
    <property type="entry name" value="P-loop containing nucleoside triphosphate hydrolases"/>
    <property type="match status" value="2"/>
</dbReference>
<dbReference type="EMBL" id="VTET01000006">
    <property type="protein sequence ID" value="TYS71456.1"/>
    <property type="molecule type" value="Genomic_DNA"/>
</dbReference>
<reference evidence="5 6" key="1">
    <citation type="submission" date="2019-08" db="EMBL/GenBank/DDBJ databases">
        <title>Bacillus genomes from the desert of Cuatro Cienegas, Coahuila.</title>
        <authorList>
            <person name="Olmedo-Alvarez G."/>
        </authorList>
    </citation>
    <scope>NUCLEOTIDE SEQUENCE [LARGE SCALE GENOMIC DNA]</scope>
    <source>
        <strain evidence="5 6">CH98b_3T</strain>
    </source>
</reference>
<proteinExistence type="predicted"/>
<comment type="caution">
    <text evidence="5">The sequence shown here is derived from an EMBL/GenBank/DDBJ whole genome shotgun (WGS) entry which is preliminary data.</text>
</comment>
<dbReference type="Proteomes" id="UP000324517">
    <property type="component" value="Unassembled WGS sequence"/>
</dbReference>
<accession>A0A5D4TB34</accession>
<evidence type="ECO:0000259" key="4">
    <source>
        <dbReference type="PROSITE" id="PS50893"/>
    </source>
</evidence>
<dbReference type="Pfam" id="PF12848">
    <property type="entry name" value="ABC_tran_Xtn"/>
    <property type="match status" value="1"/>
</dbReference>
<dbReference type="InterPro" id="IPR051309">
    <property type="entry name" value="ABCF_ATPase"/>
</dbReference>
<protein>
    <submittedName>
        <fullName evidence="5">ABC-F type ribosomal protection protein</fullName>
    </submittedName>
</protein>
<dbReference type="RefSeq" id="WP_148979631.1">
    <property type="nucleotide sequence ID" value="NZ_JBNILM010000009.1"/>
</dbReference>
<dbReference type="NCBIfam" id="NF000355">
    <property type="entry name" value="ribo_prot_ABC_F"/>
    <property type="match status" value="1"/>
</dbReference>
<evidence type="ECO:0000313" key="5">
    <source>
        <dbReference type="EMBL" id="TYS71456.1"/>
    </source>
</evidence>
<dbReference type="InterPro" id="IPR003593">
    <property type="entry name" value="AAA+_ATPase"/>
</dbReference>
<evidence type="ECO:0000256" key="3">
    <source>
        <dbReference type="SAM" id="Coils"/>
    </source>
</evidence>
<dbReference type="InterPro" id="IPR017871">
    <property type="entry name" value="ABC_transporter-like_CS"/>
</dbReference>
<dbReference type="PROSITE" id="PS50893">
    <property type="entry name" value="ABC_TRANSPORTER_2"/>
    <property type="match status" value="2"/>
</dbReference>
<keyword evidence="3" id="KW-0175">Coiled coil</keyword>
<dbReference type="OrthoDB" id="9760950at2"/>
<dbReference type="Gene3D" id="3.40.50.300">
    <property type="entry name" value="P-loop containing nucleotide triphosphate hydrolases"/>
    <property type="match status" value="2"/>
</dbReference>
<feature type="domain" description="ABC transporter" evidence="4">
    <location>
        <begin position="4"/>
        <end position="259"/>
    </location>
</feature>
<organism evidence="5 6">
    <name type="scientific">Sutcliffiella horikoshii</name>
    <dbReference type="NCBI Taxonomy" id="79883"/>
    <lineage>
        <taxon>Bacteria</taxon>
        <taxon>Bacillati</taxon>
        <taxon>Bacillota</taxon>
        <taxon>Bacilli</taxon>
        <taxon>Bacillales</taxon>
        <taxon>Bacillaceae</taxon>
        <taxon>Sutcliffiella</taxon>
    </lineage>
</organism>
<dbReference type="PROSITE" id="PS00211">
    <property type="entry name" value="ABC_TRANSPORTER_1"/>
    <property type="match status" value="1"/>
</dbReference>
<evidence type="ECO:0000313" key="6">
    <source>
        <dbReference type="Proteomes" id="UP000324517"/>
    </source>
</evidence>
<feature type="coiled-coil region" evidence="3">
    <location>
        <begin position="262"/>
        <end position="310"/>
    </location>
</feature>
<name>A0A5D4TB34_9BACI</name>
<dbReference type="AlphaFoldDB" id="A0A5D4TB34"/>
<dbReference type="Pfam" id="PF00005">
    <property type="entry name" value="ABC_tran"/>
    <property type="match status" value="2"/>
</dbReference>
<evidence type="ECO:0000256" key="2">
    <source>
        <dbReference type="ARBA" id="ARBA00022840"/>
    </source>
</evidence>
<keyword evidence="2" id="KW-0067">ATP-binding</keyword>
<dbReference type="InterPro" id="IPR003439">
    <property type="entry name" value="ABC_transporter-like_ATP-bd"/>
</dbReference>
<dbReference type="GO" id="GO:0016887">
    <property type="term" value="F:ATP hydrolysis activity"/>
    <property type="evidence" value="ECO:0007669"/>
    <property type="project" value="InterPro"/>
</dbReference>
<dbReference type="FunFam" id="3.40.50.300:FF:000011">
    <property type="entry name" value="Putative ABC transporter ATP-binding component"/>
    <property type="match status" value="1"/>
</dbReference>
<feature type="domain" description="ABC transporter" evidence="4">
    <location>
        <begin position="335"/>
        <end position="547"/>
    </location>
</feature>
<dbReference type="InterPro" id="IPR032781">
    <property type="entry name" value="ABC_tran_Xtn"/>
</dbReference>
<dbReference type="FunFam" id="3.40.50.300:FF:001807">
    <property type="entry name" value="ABC transporter ATP-binding protein"/>
    <property type="match status" value="1"/>
</dbReference>
<dbReference type="PANTHER" id="PTHR42855">
    <property type="entry name" value="ABC TRANSPORTER ATP-BINDING SUBUNIT"/>
    <property type="match status" value="1"/>
</dbReference>
<dbReference type="PANTHER" id="PTHR42855:SF2">
    <property type="entry name" value="DRUG RESISTANCE ABC TRANSPORTER,ATP-BINDING PROTEIN"/>
    <property type="match status" value="1"/>
</dbReference>
<sequence>MMICTLNNISKSFAGTMIFENVSMEIQAHDRIGLVGRNGSGKTTLFQLISGLEAPDKGAIHIKKGAKIGYLAQIPSYPDGTTGEDVLLSAFKETVELQHKLRALENQMAEVAEENQLNKIMKEYGVLQERFGFMGGYEMDSSIQRIANGLKITHLLSQPFSSLSGGEQTKICLGFILLQNPDVLLLDEPTNHLDIFSVEWLEQYLKDYDGTVVAISHDRYFLDEVATKIIDLEDGEIQTYHTNYSGFLKEKEERLLLEFSAYQEQQKKIKKMKEAIKRLKEWANQSNPPNAAMHRRAKSMEKALNRMEKLKRPILERKAMGLQFDSADRSGKDVVIMEKVSKEFGTKTLFQEIDLAVYFRERAAIVGQNGTGKSTLLKILLGELDADSGLVKLGSNAKVGYLSQHIKASNPKQTLIEAFREDISITLEQARHVLAKFLFYGPAVFKKVENLSGGEKMRLRLAQLMHQDINLLILDEPTNHLDIDSREVLEEALDEFDGTIIAVSHDRYFLNKYFEKTCWLEDGELVTFEGNYQYARGKREELERKKVVNLPEVIVMERKKNHAVPTLNNNQSYEKLENELEDLETEIVKLETLMVNEEDLLILQRLQDELTVLETQRDSLYMKLEEIL</sequence>
<dbReference type="InterPro" id="IPR027417">
    <property type="entry name" value="P-loop_NTPase"/>
</dbReference>
<feature type="coiled-coil region" evidence="3">
    <location>
        <begin position="566"/>
        <end position="623"/>
    </location>
</feature>
<gene>
    <name evidence="5" type="primary">abc-f</name>
    <name evidence="5" type="ORF">FZC75_12960</name>
</gene>
<dbReference type="CDD" id="cd03221">
    <property type="entry name" value="ABCF_EF-3"/>
    <property type="match status" value="2"/>
</dbReference>